<reference evidence="7" key="1">
    <citation type="submission" date="2022-09" db="EMBL/GenBank/DDBJ databases">
        <authorList>
            <person name="Vucak M."/>
            <person name="Davison A.J."/>
        </authorList>
    </citation>
    <scope>NUCLEOTIDE SEQUENCE</scope>
    <source>
        <strain evidence="3">Mnat18</strain>
        <strain evidence="4">Mnat19</strain>
        <strain evidence="6">Mnat2</strain>
        <strain evidence="5">Mnat29</strain>
        <strain evidence="7">Mnat33</strain>
    </source>
</reference>
<dbReference type="EMBL" id="OP429123">
    <property type="protein sequence ID" value="WEG69139.1"/>
    <property type="molecule type" value="Genomic_DNA"/>
</dbReference>
<dbReference type="EMBL" id="OP429127">
    <property type="protein sequence ID" value="WEG69692.1"/>
    <property type="molecule type" value="Genomic_DNA"/>
</dbReference>
<sequence length="372" mass="41675">MIRYAVRVMIVLYLALGSDVTEAAVGDLSHGNLCEPLTLSFTVLSVGLTGHTISVAAMKGTVPLLSIEVDGSLSTTRWVLLTSESPEIVFLKMQQSHLQNVRHLLGYNYTFLSVRYECHFSSVSFCGISYFEDFNLILEFNSHGKQRLTSFNDGNKIKSLASGSGVTEFLNHVSSVHERWSVICENISRISTSEYVNGTFRRISGSSSICEMRSPSPIKFWLVVYDSNANVWESLQSTFGGTESSVSLTVNATESHLICVVHSILGWNISLPLVTDIDRAPQHETNLTTAIVDHDTGRSNITLTDNINTNETVKVDNAKLFYHLLAPALLLILTVICFIFKHKFRLLFMELVARRYRNRNWSLSRTIDHMIL</sequence>
<evidence type="ECO:0000313" key="7">
    <source>
        <dbReference type="EMBL" id="WEG69692.1"/>
    </source>
</evidence>
<protein>
    <submittedName>
        <fullName evidence="7">Membrane protein a151</fullName>
    </submittedName>
</protein>
<evidence type="ECO:0000259" key="2">
    <source>
        <dbReference type="Pfam" id="PF22158"/>
    </source>
</evidence>
<dbReference type="EMBL" id="OP429141">
    <property type="protein sequence ID" value="WEG71645.1"/>
    <property type="molecule type" value="Genomic_DNA"/>
</dbReference>
<name>A0A9Y1N6Z5_9BETA</name>
<dbReference type="InterPro" id="IPR054048">
    <property type="entry name" value="M152_N"/>
</dbReference>
<dbReference type="Pfam" id="PF22158">
    <property type="entry name" value="M157_N_1"/>
    <property type="match status" value="1"/>
</dbReference>
<gene>
    <name evidence="7" type="primary">a151</name>
</gene>
<keyword evidence="1" id="KW-0472">Membrane</keyword>
<accession>A0A9Y1N6Z5</accession>
<dbReference type="EMBL" id="OP429124">
    <property type="protein sequence ID" value="WEG69277.1"/>
    <property type="molecule type" value="Genomic_DNA"/>
</dbReference>
<evidence type="ECO:0000313" key="3">
    <source>
        <dbReference type="EMBL" id="WEG69139.1"/>
    </source>
</evidence>
<proteinExistence type="predicted"/>
<evidence type="ECO:0000313" key="5">
    <source>
        <dbReference type="EMBL" id="WEG69416.1"/>
    </source>
</evidence>
<keyword evidence="1" id="KW-1133">Transmembrane helix</keyword>
<feature type="domain" description="M152 N-terminal" evidence="2">
    <location>
        <begin position="58"/>
        <end position="187"/>
    </location>
</feature>
<feature type="transmembrane region" description="Helical" evidence="1">
    <location>
        <begin position="320"/>
        <end position="340"/>
    </location>
</feature>
<evidence type="ECO:0000313" key="4">
    <source>
        <dbReference type="EMBL" id="WEG69277.1"/>
    </source>
</evidence>
<reference evidence="7" key="2">
    <citation type="submission" date="2023-06" db="EMBL/GenBank/DDBJ databases">
        <title>Isolation and genome sequencing of cytomegaloviruses from Natal multimammate mice (Mastomys natalensis).</title>
        <authorList>
            <person name="Jarvis M.A."/>
            <person name="Davison A.J."/>
        </authorList>
    </citation>
    <scope>NUCLEOTIDE SEQUENCE</scope>
    <source>
        <strain evidence="3">Mnat18</strain>
        <strain evidence="4">Mnat19</strain>
        <strain evidence="6">Mnat2</strain>
        <strain evidence="5">Mnat29</strain>
        <strain evidence="7">Mnat33</strain>
    </source>
</reference>
<dbReference type="EMBL" id="OP429139">
    <property type="protein sequence ID" value="WEG71366.1"/>
    <property type="molecule type" value="Genomic_DNA"/>
</dbReference>
<dbReference type="EMBL" id="OP429125">
    <property type="protein sequence ID" value="WEG69416.1"/>
    <property type="molecule type" value="Genomic_DNA"/>
</dbReference>
<keyword evidence="1" id="KW-0812">Transmembrane</keyword>
<dbReference type="EMBL" id="OP429126">
    <property type="protein sequence ID" value="WEG69554.1"/>
    <property type="molecule type" value="Genomic_DNA"/>
</dbReference>
<evidence type="ECO:0000256" key="1">
    <source>
        <dbReference type="SAM" id="Phobius"/>
    </source>
</evidence>
<evidence type="ECO:0000313" key="6">
    <source>
        <dbReference type="EMBL" id="WEG69554.1"/>
    </source>
</evidence>
<dbReference type="Gene3D" id="3.30.500.30">
    <property type="match status" value="1"/>
</dbReference>
<organism evidence="7">
    <name type="scientific">Mastomys natalensis cytomegalovirus 2</name>
    <dbReference type="NCBI Taxonomy" id="2973540"/>
    <lineage>
        <taxon>Viruses</taxon>
        <taxon>Duplodnaviria</taxon>
        <taxon>Heunggongvirae</taxon>
        <taxon>Peploviricota</taxon>
        <taxon>Herviviricetes</taxon>
        <taxon>Herpesvirales</taxon>
        <taxon>Orthoherpesviridae</taxon>
        <taxon>Betaherpesvirinae</taxon>
        <taxon>Muromegalovirus</taxon>
    </lineage>
</organism>